<evidence type="ECO:0000259" key="10">
    <source>
        <dbReference type="Pfam" id="PF09377"/>
    </source>
</evidence>
<dbReference type="OrthoDB" id="10253092at2759"/>
<dbReference type="EMBL" id="JAFIQS010000001">
    <property type="protein sequence ID" value="KAG5174136.1"/>
    <property type="molecule type" value="Genomic_DNA"/>
</dbReference>
<dbReference type="InterPro" id="IPR037188">
    <property type="entry name" value="Sdo1/SBDS_central_sf"/>
</dbReference>
<evidence type="ECO:0000256" key="2">
    <source>
        <dbReference type="ARBA" id="ARBA00004496"/>
    </source>
</evidence>
<dbReference type="InterPro" id="IPR002140">
    <property type="entry name" value="Sdo1/SBDS"/>
</dbReference>
<evidence type="ECO:0000256" key="5">
    <source>
        <dbReference type="ARBA" id="ARBA00022517"/>
    </source>
</evidence>
<dbReference type="Pfam" id="PF09377">
    <property type="entry name" value="SBDS_domain_II"/>
    <property type="match status" value="1"/>
</dbReference>
<dbReference type="PANTHER" id="PTHR10927:SF1">
    <property type="entry name" value="RIBOSOME MATURATION PROTEIN SBDS"/>
    <property type="match status" value="1"/>
</dbReference>
<evidence type="ECO:0000256" key="4">
    <source>
        <dbReference type="ARBA" id="ARBA00022490"/>
    </source>
</evidence>
<evidence type="ECO:0000256" key="6">
    <source>
        <dbReference type="ARBA" id="ARBA00023242"/>
    </source>
</evidence>
<dbReference type="InterPro" id="IPR018023">
    <property type="entry name" value="Ribosome_mat_SBDS_CS"/>
</dbReference>
<dbReference type="GO" id="GO:0042256">
    <property type="term" value="P:cytosolic ribosome assembly"/>
    <property type="evidence" value="ECO:0007669"/>
    <property type="project" value="InterPro"/>
</dbReference>
<evidence type="ECO:0000259" key="11">
    <source>
        <dbReference type="Pfam" id="PF20268"/>
    </source>
</evidence>
<evidence type="ECO:0000256" key="8">
    <source>
        <dbReference type="ARBA" id="ARBA00071414"/>
    </source>
</evidence>
<proteinExistence type="inferred from homology"/>
<keyword evidence="5" id="KW-0690">Ribosome biogenesis</keyword>
<dbReference type="Pfam" id="PF01172">
    <property type="entry name" value="SBDS_N"/>
    <property type="match status" value="1"/>
</dbReference>
<name>A0A8H7YA50_PSICU</name>
<dbReference type="InterPro" id="IPR039100">
    <property type="entry name" value="Sdo1/SBDS-like"/>
</dbReference>
<dbReference type="NCBIfam" id="TIGR00291">
    <property type="entry name" value="RNA_SBDS"/>
    <property type="match status" value="1"/>
</dbReference>
<dbReference type="FunFam" id="3.30.1250.10:FF:000001">
    <property type="entry name" value="SBDS, ribosome maturation factor"/>
    <property type="match status" value="1"/>
</dbReference>
<evidence type="ECO:0000256" key="3">
    <source>
        <dbReference type="ARBA" id="ARBA00007433"/>
    </source>
</evidence>
<comment type="subcellular location">
    <subcellularLocation>
        <location evidence="2">Cytoplasm</location>
    </subcellularLocation>
    <subcellularLocation>
        <location evidence="1">Nucleus</location>
    </subcellularLocation>
</comment>
<gene>
    <name evidence="12" type="ORF">JR316_000794</name>
</gene>
<evidence type="ECO:0000256" key="1">
    <source>
        <dbReference type="ARBA" id="ARBA00004123"/>
    </source>
</evidence>
<accession>A0A8H7YA50</accession>
<dbReference type="GO" id="GO:0005634">
    <property type="term" value="C:nucleus"/>
    <property type="evidence" value="ECO:0007669"/>
    <property type="project" value="UniProtKB-SubCell"/>
</dbReference>
<comment type="caution">
    <text evidence="12">The sequence shown here is derived from an EMBL/GenBank/DDBJ whole genome shotgun (WGS) entry which is preliminary data.</text>
</comment>
<dbReference type="InterPro" id="IPR018978">
    <property type="entry name" value="SDO1/SBDS_central"/>
</dbReference>
<sequence>MPQLRQPSNQIKLTNISIVRLKKGGKRFEIACYKNKVQEYRNGVETNLDDVLQVNNVFVNVSKGEVAKSGDLQKAFGKVDVSEVVQEILKKGELQVGEKERDHDLETLRKEIATLVAEKCVDPATQRPYPVGMIEKAMAEAGYSIKQNKNAKSQVSECIKLLQSDSNLPIQRARMRIKVAMPTTDADKLRQKILEAAEKVEHDETGQLDWEVTMLIDPGQFRVINELLQKECKGRGRLETLSFAATANTPATSSD</sequence>
<comment type="subunit">
    <text evidence="7">Associates with the 60S ribosomal subunit.</text>
</comment>
<evidence type="ECO:0000256" key="7">
    <source>
        <dbReference type="ARBA" id="ARBA00049708"/>
    </source>
</evidence>
<organism evidence="12">
    <name type="scientific">Psilocybe cubensis</name>
    <name type="common">Psychedelic mushroom</name>
    <name type="synonym">Stropharia cubensis</name>
    <dbReference type="NCBI Taxonomy" id="181762"/>
    <lineage>
        <taxon>Eukaryota</taxon>
        <taxon>Fungi</taxon>
        <taxon>Dikarya</taxon>
        <taxon>Basidiomycota</taxon>
        <taxon>Agaricomycotina</taxon>
        <taxon>Agaricomycetes</taxon>
        <taxon>Agaricomycetidae</taxon>
        <taxon>Agaricales</taxon>
        <taxon>Agaricineae</taxon>
        <taxon>Strophariaceae</taxon>
        <taxon>Psilocybe</taxon>
    </lineage>
</organism>
<dbReference type="InterPro" id="IPR019783">
    <property type="entry name" value="SDO1/SBDS_N"/>
</dbReference>
<keyword evidence="4" id="KW-0963">Cytoplasm</keyword>
<reference evidence="12" key="1">
    <citation type="submission" date="2021-02" db="EMBL/GenBank/DDBJ databases">
        <title>Psilocybe cubensis genome.</title>
        <authorList>
            <person name="Mckernan K.J."/>
            <person name="Crawford S."/>
            <person name="Trippe A."/>
            <person name="Kane L.T."/>
            <person name="Mclaughlin S."/>
        </authorList>
    </citation>
    <scope>NUCLEOTIDE SEQUENCE [LARGE SCALE GENOMIC DNA]</scope>
    <source>
        <strain evidence="12">MGC-MH-2018</strain>
    </source>
</reference>
<dbReference type="GO" id="GO:0005737">
    <property type="term" value="C:cytoplasm"/>
    <property type="evidence" value="ECO:0007669"/>
    <property type="project" value="UniProtKB-SubCell"/>
</dbReference>
<feature type="domain" description="Ribosome maturation protein SDO1/SBDS C-terminal" evidence="11">
    <location>
        <begin position="175"/>
        <end position="242"/>
    </location>
</feature>
<evidence type="ECO:0000313" key="12">
    <source>
        <dbReference type="EMBL" id="KAG5174136.1"/>
    </source>
</evidence>
<dbReference type="InterPro" id="IPR046928">
    <property type="entry name" value="SDO1/SBDS_C"/>
</dbReference>
<dbReference type="Gene3D" id="3.30.1250.10">
    <property type="entry name" value="Ribosome maturation protein SBDS, N-terminal domain"/>
    <property type="match status" value="1"/>
</dbReference>
<feature type="domain" description="Ribosome maturation protein SDO1/SBDS central" evidence="10">
    <location>
        <begin position="110"/>
        <end position="173"/>
    </location>
</feature>
<keyword evidence="6" id="KW-0539">Nucleus</keyword>
<dbReference type="Gene3D" id="3.30.70.240">
    <property type="match status" value="1"/>
</dbReference>
<feature type="domain" description="Ribosome maturation protein SDO1/SBDS N-terminal" evidence="9">
    <location>
        <begin position="15"/>
        <end position="101"/>
    </location>
</feature>
<evidence type="ECO:0000259" key="9">
    <source>
        <dbReference type="Pfam" id="PF01172"/>
    </source>
</evidence>
<dbReference type="Gene3D" id="1.10.10.900">
    <property type="entry name" value="SBDS protein C-terminal domain, subdomain 1"/>
    <property type="match status" value="1"/>
</dbReference>
<comment type="similarity">
    <text evidence="3">Belongs to the SDO1/SBDS family.</text>
</comment>
<dbReference type="PROSITE" id="PS01267">
    <property type="entry name" value="UPF0023"/>
    <property type="match status" value="1"/>
</dbReference>
<dbReference type="Pfam" id="PF20268">
    <property type="entry name" value="SBDS_C"/>
    <property type="match status" value="1"/>
</dbReference>
<dbReference type="SUPFAM" id="SSF109728">
    <property type="entry name" value="Hypothetical protein AF0491, middle domain"/>
    <property type="match status" value="1"/>
</dbReference>
<dbReference type="AlphaFoldDB" id="A0A8H7YA50"/>
<protein>
    <recommendedName>
        <fullName evidence="8">Ribosome maturation protein SDO1</fullName>
    </recommendedName>
</protein>
<dbReference type="SUPFAM" id="SSF89895">
    <property type="entry name" value="FYSH domain"/>
    <property type="match status" value="1"/>
</dbReference>
<dbReference type="InterPro" id="IPR036786">
    <property type="entry name" value="Ribosome_mat_SBDS_N_sf"/>
</dbReference>
<dbReference type="PANTHER" id="PTHR10927">
    <property type="entry name" value="RIBOSOME MATURATION PROTEIN SBDS"/>
    <property type="match status" value="1"/>
</dbReference>